<dbReference type="EMBL" id="WJQU01000161">
    <property type="protein sequence ID" value="KAJ6634462.1"/>
    <property type="molecule type" value="Genomic_DNA"/>
</dbReference>
<evidence type="ECO:0000313" key="1">
    <source>
        <dbReference type="EMBL" id="KAJ6634462.1"/>
    </source>
</evidence>
<comment type="caution">
    <text evidence="1">The sequence shown here is derived from an EMBL/GenBank/DDBJ whole genome shotgun (WGS) entry which is preliminary data.</text>
</comment>
<proteinExistence type="predicted"/>
<keyword evidence="2" id="KW-1185">Reference proteome</keyword>
<gene>
    <name evidence="1" type="primary">Dusp3_2</name>
    <name evidence="1" type="ORF">Bhyg_17099</name>
</gene>
<accession>A0A9Q0MM62</accession>
<evidence type="ECO:0000313" key="2">
    <source>
        <dbReference type="Proteomes" id="UP001151699"/>
    </source>
</evidence>
<name>A0A9Q0MM62_9DIPT</name>
<organism evidence="1 2">
    <name type="scientific">Pseudolycoriella hygida</name>
    <dbReference type="NCBI Taxonomy" id="35572"/>
    <lineage>
        <taxon>Eukaryota</taxon>
        <taxon>Metazoa</taxon>
        <taxon>Ecdysozoa</taxon>
        <taxon>Arthropoda</taxon>
        <taxon>Hexapoda</taxon>
        <taxon>Insecta</taxon>
        <taxon>Pterygota</taxon>
        <taxon>Neoptera</taxon>
        <taxon>Endopterygota</taxon>
        <taxon>Diptera</taxon>
        <taxon>Nematocera</taxon>
        <taxon>Sciaroidea</taxon>
        <taxon>Sciaridae</taxon>
        <taxon>Pseudolycoriella</taxon>
    </lineage>
</organism>
<sequence length="11" mass="1372">MSKIQQKKPRK</sequence>
<reference evidence="1" key="1">
    <citation type="submission" date="2022-07" db="EMBL/GenBank/DDBJ databases">
        <authorList>
            <person name="Trinca V."/>
            <person name="Uliana J.V.C."/>
            <person name="Torres T.T."/>
            <person name="Ward R.J."/>
            <person name="Monesi N."/>
        </authorList>
    </citation>
    <scope>NUCLEOTIDE SEQUENCE</scope>
    <source>
        <strain evidence="1">HSMRA1968</strain>
        <tissue evidence="1">Whole embryos</tissue>
    </source>
</reference>
<dbReference type="Proteomes" id="UP001151699">
    <property type="component" value="Unassembled WGS sequence"/>
</dbReference>
<protein>
    <submittedName>
        <fullName evidence="1">Dual specificity protein phosphatase 3</fullName>
    </submittedName>
</protein>